<feature type="non-terminal residue" evidence="1">
    <location>
        <position position="1"/>
    </location>
</feature>
<dbReference type="AlphaFoldDB" id="X1VLR0"/>
<sequence length="69" mass="7163">IGLASLEDIEASIAFFSLADGQVVSPTVNVNPGAVLASDTVYVGEGYWAYMLSEGTLVGSTTTPVKWVP</sequence>
<dbReference type="EMBL" id="BARW01040215">
    <property type="protein sequence ID" value="GAJ16811.1"/>
    <property type="molecule type" value="Genomic_DNA"/>
</dbReference>
<name>X1VLR0_9ZZZZ</name>
<comment type="caution">
    <text evidence="1">The sequence shown here is derived from an EMBL/GenBank/DDBJ whole genome shotgun (WGS) entry which is preliminary data.</text>
</comment>
<reference evidence="1" key="1">
    <citation type="journal article" date="2014" name="Front. Microbiol.">
        <title>High frequency of phylogenetically diverse reductive dehalogenase-homologous genes in deep subseafloor sedimentary metagenomes.</title>
        <authorList>
            <person name="Kawai M."/>
            <person name="Futagami T."/>
            <person name="Toyoda A."/>
            <person name="Takaki Y."/>
            <person name="Nishi S."/>
            <person name="Hori S."/>
            <person name="Arai W."/>
            <person name="Tsubouchi T."/>
            <person name="Morono Y."/>
            <person name="Uchiyama I."/>
            <person name="Ito T."/>
            <person name="Fujiyama A."/>
            <person name="Inagaki F."/>
            <person name="Takami H."/>
        </authorList>
    </citation>
    <scope>NUCLEOTIDE SEQUENCE</scope>
    <source>
        <strain evidence="1">Expedition CK06-06</strain>
    </source>
</reference>
<protein>
    <submittedName>
        <fullName evidence="1">Uncharacterized protein</fullName>
    </submittedName>
</protein>
<organism evidence="1">
    <name type="scientific">marine sediment metagenome</name>
    <dbReference type="NCBI Taxonomy" id="412755"/>
    <lineage>
        <taxon>unclassified sequences</taxon>
        <taxon>metagenomes</taxon>
        <taxon>ecological metagenomes</taxon>
    </lineage>
</organism>
<gene>
    <name evidence="1" type="ORF">S12H4_60892</name>
</gene>
<proteinExistence type="predicted"/>
<accession>X1VLR0</accession>
<evidence type="ECO:0000313" key="1">
    <source>
        <dbReference type="EMBL" id="GAJ16811.1"/>
    </source>
</evidence>